<proteinExistence type="predicted"/>
<reference evidence="1" key="1">
    <citation type="submission" date="2014-01" db="EMBL/GenBank/DDBJ databases">
        <authorList>
            <person name="Aslett M."/>
        </authorList>
    </citation>
    <scope>NUCLEOTIDE SEQUENCE</scope>
</reference>
<gene>
    <name evidence="1" type="ORF">TTRE_0000608701</name>
</gene>
<evidence type="ECO:0000313" key="1">
    <source>
        <dbReference type="EMBL" id="CDW57791.1"/>
    </source>
</evidence>
<sequence>MILSYWLAKVYPKAVEDIICVGLPTLMDDIMGCALDGRDVKPDKCFRKRTRNRRDHPLEYVVLAHQKSGSFESFHFDSALKISRRAICNSRNSTDTSALALTSLSRTNETWCRFYAFYPVSDYWRQL</sequence>
<keyword evidence="2" id="KW-1185">Reference proteome</keyword>
<accession>A0A077ZBP2</accession>
<dbReference type="AlphaFoldDB" id="A0A077ZBP2"/>
<evidence type="ECO:0000313" key="2">
    <source>
        <dbReference type="Proteomes" id="UP000030665"/>
    </source>
</evidence>
<reference evidence="1" key="2">
    <citation type="submission" date="2014-03" db="EMBL/GenBank/DDBJ databases">
        <title>The whipworm genome and dual-species transcriptomics of an intimate host-pathogen interaction.</title>
        <authorList>
            <person name="Foth B.J."/>
            <person name="Tsai I.J."/>
            <person name="Reid A.J."/>
            <person name="Bancroft A.J."/>
            <person name="Nichol S."/>
            <person name="Tracey A."/>
            <person name="Holroyd N."/>
            <person name="Cotton J.A."/>
            <person name="Stanley E.J."/>
            <person name="Zarowiecki M."/>
            <person name="Liu J.Z."/>
            <person name="Huckvale T."/>
            <person name="Cooper P.J."/>
            <person name="Grencis R.K."/>
            <person name="Berriman M."/>
        </authorList>
    </citation>
    <scope>NUCLEOTIDE SEQUENCE [LARGE SCALE GENOMIC DNA]</scope>
</reference>
<dbReference type="EMBL" id="HG806214">
    <property type="protein sequence ID" value="CDW57791.1"/>
    <property type="molecule type" value="Genomic_DNA"/>
</dbReference>
<name>A0A077ZBP2_TRITR</name>
<dbReference type="Proteomes" id="UP000030665">
    <property type="component" value="Unassembled WGS sequence"/>
</dbReference>
<protein>
    <submittedName>
        <fullName evidence="1">Uncharacterized protein</fullName>
    </submittedName>
</protein>
<organism evidence="1 2">
    <name type="scientific">Trichuris trichiura</name>
    <name type="common">Whipworm</name>
    <name type="synonym">Trichocephalus trichiurus</name>
    <dbReference type="NCBI Taxonomy" id="36087"/>
    <lineage>
        <taxon>Eukaryota</taxon>
        <taxon>Metazoa</taxon>
        <taxon>Ecdysozoa</taxon>
        <taxon>Nematoda</taxon>
        <taxon>Enoplea</taxon>
        <taxon>Dorylaimia</taxon>
        <taxon>Trichinellida</taxon>
        <taxon>Trichuridae</taxon>
        <taxon>Trichuris</taxon>
    </lineage>
</organism>